<dbReference type="AlphaFoldDB" id="A0A9W9PDZ9"/>
<keyword evidence="2" id="KW-1185">Reference proteome</keyword>
<gene>
    <name evidence="1" type="ORF">N7469_001089</name>
</gene>
<accession>A0A9W9PDZ9</accession>
<evidence type="ECO:0000313" key="1">
    <source>
        <dbReference type="EMBL" id="KAJ5242762.1"/>
    </source>
</evidence>
<sequence>MPRKDTDEMTSRIGLVVNQFGNSPLSKSPLAQEPLKASPETVLAMVMDAMIKSKPISHNLSQKTVNHLIESGYHHIDKLQNSTWEERTMVLKEGGYSRYREVTATNLGNLADFVISEYDGDLNNLLKKAHGQREKTRTLMKEIKGIGDLAVELFFDSVQSVWPSIAPFIDSRSLQTAKEVGIRADMDGIYNALHQDPKQMSWFANGLSVVRLEKRESDIEAM</sequence>
<dbReference type="RefSeq" id="XP_056505766.1">
    <property type="nucleotide sequence ID" value="XM_056640009.1"/>
</dbReference>
<dbReference type="GO" id="GO:0003824">
    <property type="term" value="F:catalytic activity"/>
    <property type="evidence" value="ECO:0007669"/>
    <property type="project" value="InterPro"/>
</dbReference>
<evidence type="ECO:0000313" key="2">
    <source>
        <dbReference type="Proteomes" id="UP001147733"/>
    </source>
</evidence>
<reference evidence="1" key="1">
    <citation type="submission" date="2022-11" db="EMBL/GenBank/DDBJ databases">
        <authorList>
            <person name="Petersen C."/>
        </authorList>
    </citation>
    <scope>NUCLEOTIDE SEQUENCE</scope>
    <source>
        <strain evidence="1">IBT 23319</strain>
    </source>
</reference>
<dbReference type="EMBL" id="JAPQKT010000001">
    <property type="protein sequence ID" value="KAJ5242762.1"/>
    <property type="molecule type" value="Genomic_DNA"/>
</dbReference>
<dbReference type="Proteomes" id="UP001147733">
    <property type="component" value="Unassembled WGS sequence"/>
</dbReference>
<name>A0A9W9PDZ9_PENCI</name>
<protein>
    <submittedName>
        <fullName evidence="1">Uncharacterized protein</fullName>
    </submittedName>
</protein>
<dbReference type="InterPro" id="IPR011257">
    <property type="entry name" value="DNA_glycosylase"/>
</dbReference>
<proteinExistence type="predicted"/>
<dbReference type="GO" id="GO:0006281">
    <property type="term" value="P:DNA repair"/>
    <property type="evidence" value="ECO:0007669"/>
    <property type="project" value="InterPro"/>
</dbReference>
<dbReference type="OrthoDB" id="4676at2759"/>
<reference evidence="1" key="2">
    <citation type="journal article" date="2023" name="IMA Fungus">
        <title>Comparative genomic study of the Penicillium genus elucidates a diverse pangenome and 15 lateral gene transfer events.</title>
        <authorList>
            <person name="Petersen C."/>
            <person name="Sorensen T."/>
            <person name="Nielsen M.R."/>
            <person name="Sondergaard T.E."/>
            <person name="Sorensen J.L."/>
            <person name="Fitzpatrick D.A."/>
            <person name="Frisvad J.C."/>
            <person name="Nielsen K.L."/>
        </authorList>
    </citation>
    <scope>NUCLEOTIDE SEQUENCE</scope>
    <source>
        <strain evidence="1">IBT 23319</strain>
    </source>
</reference>
<dbReference type="SUPFAM" id="SSF48150">
    <property type="entry name" value="DNA-glycosylase"/>
    <property type="match status" value="1"/>
</dbReference>
<organism evidence="1 2">
    <name type="scientific">Penicillium citrinum</name>
    <dbReference type="NCBI Taxonomy" id="5077"/>
    <lineage>
        <taxon>Eukaryota</taxon>
        <taxon>Fungi</taxon>
        <taxon>Dikarya</taxon>
        <taxon>Ascomycota</taxon>
        <taxon>Pezizomycotina</taxon>
        <taxon>Eurotiomycetes</taxon>
        <taxon>Eurotiomycetidae</taxon>
        <taxon>Eurotiales</taxon>
        <taxon>Aspergillaceae</taxon>
        <taxon>Penicillium</taxon>
    </lineage>
</organism>
<dbReference type="GeneID" id="81379176"/>
<comment type="caution">
    <text evidence="1">The sequence shown here is derived from an EMBL/GenBank/DDBJ whole genome shotgun (WGS) entry which is preliminary data.</text>
</comment>